<dbReference type="EMBL" id="BMKU01000008">
    <property type="protein sequence ID" value="GGH01334.1"/>
    <property type="molecule type" value="Genomic_DNA"/>
</dbReference>
<evidence type="ECO:0000256" key="2">
    <source>
        <dbReference type="ARBA" id="ARBA00008133"/>
    </source>
</evidence>
<comment type="catalytic activity">
    <reaction evidence="8 9">
        <text>hydroxymethylbilane = uroporphyrinogen III + H2O</text>
        <dbReference type="Rhea" id="RHEA:18965"/>
        <dbReference type="ChEBI" id="CHEBI:15377"/>
        <dbReference type="ChEBI" id="CHEBI:57308"/>
        <dbReference type="ChEBI" id="CHEBI:57845"/>
        <dbReference type="EC" id="4.2.1.75"/>
    </reaction>
</comment>
<keyword evidence="4 9" id="KW-0456">Lyase</keyword>
<evidence type="ECO:0000259" key="10">
    <source>
        <dbReference type="Pfam" id="PF02602"/>
    </source>
</evidence>
<gene>
    <name evidence="11" type="ORF">GCM10011577_26400</name>
</gene>
<feature type="domain" description="Tetrapyrrole biosynthesis uroporphyrinogen III synthase" evidence="10">
    <location>
        <begin position="41"/>
        <end position="290"/>
    </location>
</feature>
<dbReference type="EC" id="4.2.1.75" evidence="3 9"/>
<dbReference type="PANTHER" id="PTHR38042:SF1">
    <property type="entry name" value="UROPORPHYRINOGEN-III SYNTHASE, CHLOROPLASTIC"/>
    <property type="match status" value="1"/>
</dbReference>
<keyword evidence="5 9" id="KW-0627">Porphyrin biosynthesis</keyword>
<dbReference type="PANTHER" id="PTHR38042">
    <property type="entry name" value="UROPORPHYRINOGEN-III SYNTHASE, CHLOROPLASTIC"/>
    <property type="match status" value="1"/>
</dbReference>
<reference evidence="12" key="1">
    <citation type="journal article" date="2019" name="Int. J. Syst. Evol. Microbiol.">
        <title>The Global Catalogue of Microorganisms (GCM) 10K type strain sequencing project: providing services to taxonomists for standard genome sequencing and annotation.</title>
        <authorList>
            <consortium name="The Broad Institute Genomics Platform"/>
            <consortium name="The Broad Institute Genome Sequencing Center for Infectious Disease"/>
            <person name="Wu L."/>
            <person name="Ma J."/>
        </authorList>
    </citation>
    <scope>NUCLEOTIDE SEQUENCE [LARGE SCALE GENOMIC DNA]</scope>
    <source>
        <strain evidence="12">CGMCC 1.1927</strain>
    </source>
</reference>
<protein>
    <recommendedName>
        <fullName evidence="7 9">Uroporphyrinogen-III synthase</fullName>
        <ecNumber evidence="3 9">4.2.1.75</ecNumber>
    </recommendedName>
</protein>
<evidence type="ECO:0000256" key="6">
    <source>
        <dbReference type="ARBA" id="ARBA00037589"/>
    </source>
</evidence>
<dbReference type="Gene3D" id="3.40.50.10090">
    <property type="match status" value="2"/>
</dbReference>
<accession>A0ABQ1XS06</accession>
<comment type="pathway">
    <text evidence="1 9">Porphyrin-containing compound metabolism; protoporphyrin-IX biosynthesis; coproporphyrinogen-III from 5-aminolevulinate: step 3/4.</text>
</comment>
<comment type="function">
    <text evidence="6 9">Catalyzes cyclization of the linear tetrapyrrole, hydroxymethylbilane, to the macrocyclic uroporphyrinogen III.</text>
</comment>
<dbReference type="InterPro" id="IPR003754">
    <property type="entry name" value="4pyrrol_synth_uPrphyn_synth"/>
</dbReference>
<name>A0ABQ1XS06_9MICC</name>
<evidence type="ECO:0000256" key="3">
    <source>
        <dbReference type="ARBA" id="ARBA00013109"/>
    </source>
</evidence>
<proteinExistence type="inferred from homology"/>
<dbReference type="Pfam" id="PF02602">
    <property type="entry name" value="HEM4"/>
    <property type="match status" value="1"/>
</dbReference>
<evidence type="ECO:0000256" key="9">
    <source>
        <dbReference type="RuleBase" id="RU366031"/>
    </source>
</evidence>
<evidence type="ECO:0000256" key="7">
    <source>
        <dbReference type="ARBA" id="ARBA00040167"/>
    </source>
</evidence>
<comment type="caution">
    <text evidence="11">The sequence shown here is derived from an EMBL/GenBank/DDBJ whole genome shotgun (WGS) entry which is preliminary data.</text>
</comment>
<keyword evidence="12" id="KW-1185">Reference proteome</keyword>
<dbReference type="SUPFAM" id="SSF69618">
    <property type="entry name" value="HemD-like"/>
    <property type="match status" value="1"/>
</dbReference>
<evidence type="ECO:0000256" key="5">
    <source>
        <dbReference type="ARBA" id="ARBA00023244"/>
    </source>
</evidence>
<evidence type="ECO:0000313" key="12">
    <source>
        <dbReference type="Proteomes" id="UP000596938"/>
    </source>
</evidence>
<evidence type="ECO:0000256" key="1">
    <source>
        <dbReference type="ARBA" id="ARBA00004772"/>
    </source>
</evidence>
<dbReference type="CDD" id="cd06578">
    <property type="entry name" value="HemD"/>
    <property type="match status" value="1"/>
</dbReference>
<dbReference type="InterPro" id="IPR039793">
    <property type="entry name" value="UROS/Hem4"/>
</dbReference>
<evidence type="ECO:0000313" key="11">
    <source>
        <dbReference type="EMBL" id="GGH01334.1"/>
    </source>
</evidence>
<organism evidence="11 12">
    <name type="scientific">Pseudarthrobacter polychromogenes</name>
    <dbReference type="NCBI Taxonomy" id="1676"/>
    <lineage>
        <taxon>Bacteria</taxon>
        <taxon>Bacillati</taxon>
        <taxon>Actinomycetota</taxon>
        <taxon>Actinomycetes</taxon>
        <taxon>Micrococcales</taxon>
        <taxon>Micrococcaceae</taxon>
        <taxon>Pseudarthrobacter</taxon>
    </lineage>
</organism>
<dbReference type="InterPro" id="IPR036108">
    <property type="entry name" value="4pyrrol_syn_uPrphyn_synt_sf"/>
</dbReference>
<dbReference type="Proteomes" id="UP000596938">
    <property type="component" value="Unassembled WGS sequence"/>
</dbReference>
<evidence type="ECO:0000256" key="4">
    <source>
        <dbReference type="ARBA" id="ARBA00023239"/>
    </source>
</evidence>
<sequence length="307" mass="31186">MHPAGPAGTRVNMQEKDLPRERLLAGARVLITRSPERSLPLVDALQDAGASAFLLPLIDFERAPDQHSLDVACDALGAAAFDWLVVSSATTVHVLTAKAAERGLVPAQWIPARTRIAAVGAATRRLLEDRGLAVSLTPADDQSAAGLLAVWPGGDGKVLLPQADIASPRLAEGLSAAGSTVTAVTAYRTVDYPAAAERRLAIPAEGGGADLQPPSYALLTPEDAAAELADGRLDAVIAASPSAARRIHALSPLLGCRFVAIGRSTADQAAALGMPVAAIAAEPSPAGLVAAVAAALLTTEDAGGEPP</sequence>
<comment type="similarity">
    <text evidence="2 9">Belongs to the uroporphyrinogen-III synthase family.</text>
</comment>
<evidence type="ECO:0000256" key="8">
    <source>
        <dbReference type="ARBA" id="ARBA00048617"/>
    </source>
</evidence>